<dbReference type="Proteomes" id="UP000326062">
    <property type="component" value="Chromosome 1"/>
</dbReference>
<evidence type="ECO:0000313" key="7">
    <source>
        <dbReference type="EMBL" id="KAB0385681.1"/>
    </source>
</evidence>
<evidence type="ECO:0000256" key="3">
    <source>
        <dbReference type="ARBA" id="ARBA00023274"/>
    </source>
</evidence>
<dbReference type="GO" id="GO:0006412">
    <property type="term" value="P:translation"/>
    <property type="evidence" value="ECO:0007669"/>
    <property type="project" value="InterPro"/>
</dbReference>
<evidence type="ECO:0000256" key="6">
    <source>
        <dbReference type="ARBA" id="ARBA00045649"/>
    </source>
</evidence>
<comment type="similarity">
    <text evidence="1">Belongs to the eukaryotic ribosomal protein eL33 family.</text>
</comment>
<proteinExistence type="inferred from homology"/>
<dbReference type="GO" id="GO:0003735">
    <property type="term" value="F:structural constituent of ribosome"/>
    <property type="evidence" value="ECO:0007669"/>
    <property type="project" value="InterPro"/>
</dbReference>
<dbReference type="GO" id="GO:1990904">
    <property type="term" value="C:ribonucleoprotein complex"/>
    <property type="evidence" value="ECO:0007669"/>
    <property type="project" value="UniProtKB-KW"/>
</dbReference>
<organism evidence="7 8">
    <name type="scientific">Muntiacus reevesi</name>
    <name type="common">Reeves' muntjac</name>
    <name type="synonym">Cervus reevesi</name>
    <dbReference type="NCBI Taxonomy" id="9886"/>
    <lineage>
        <taxon>Eukaryota</taxon>
        <taxon>Metazoa</taxon>
        <taxon>Chordata</taxon>
        <taxon>Craniata</taxon>
        <taxon>Vertebrata</taxon>
        <taxon>Euteleostomi</taxon>
        <taxon>Mammalia</taxon>
        <taxon>Eutheria</taxon>
        <taxon>Laurasiatheria</taxon>
        <taxon>Artiodactyla</taxon>
        <taxon>Ruminantia</taxon>
        <taxon>Pecora</taxon>
        <taxon>Cervidae</taxon>
        <taxon>Muntiacinae</taxon>
        <taxon>Muntiacus</taxon>
    </lineage>
</organism>
<dbReference type="GO" id="GO:0005840">
    <property type="term" value="C:ribosome"/>
    <property type="evidence" value="ECO:0007669"/>
    <property type="project" value="UniProtKB-KW"/>
</dbReference>
<evidence type="ECO:0000256" key="5">
    <source>
        <dbReference type="ARBA" id="ARBA00035530"/>
    </source>
</evidence>
<evidence type="ECO:0000256" key="4">
    <source>
        <dbReference type="ARBA" id="ARBA00035228"/>
    </source>
</evidence>
<keyword evidence="8" id="KW-1185">Reference proteome</keyword>
<reference evidence="7 8" key="1">
    <citation type="submission" date="2019-06" db="EMBL/GenBank/DDBJ databases">
        <title>Discovery of a novel chromosome fission-fusion reversal in muntjac.</title>
        <authorList>
            <person name="Mudd A.B."/>
            <person name="Bredeson J.V."/>
            <person name="Baum R."/>
            <person name="Hockemeyer D."/>
            <person name="Rokhsar D.S."/>
        </authorList>
    </citation>
    <scope>NUCLEOTIDE SEQUENCE [LARGE SCALE GENOMIC DNA]</scope>
    <source>
        <strain evidence="7">UCam_UCB_Mr</strain>
        <tissue evidence="7">Fibroblast cell line</tissue>
    </source>
</reference>
<accession>A0A5J5MZB5</accession>
<evidence type="ECO:0000313" key="8">
    <source>
        <dbReference type="Proteomes" id="UP000326062"/>
    </source>
</evidence>
<dbReference type="AlphaFoldDB" id="A0A5J5MZB5"/>
<dbReference type="SUPFAM" id="SSF50447">
    <property type="entry name" value="Translation proteins"/>
    <property type="match status" value="1"/>
</dbReference>
<gene>
    <name evidence="7" type="ORF">FD755_000637</name>
</gene>
<protein>
    <recommendedName>
        <fullName evidence="4">Large ribosomal subunit protein eL33</fullName>
    </recommendedName>
    <alternativeName>
        <fullName evidence="5">60S ribosomal protein L35a</fullName>
    </alternativeName>
</protein>
<comment type="function">
    <text evidence="6">Component of the large ribosomal subunit. The ribosome is a large ribonucleoprotein complex responsible for the synthesis of proteins in the cell. Required for the proliferation and viability of hematopoietic cells.</text>
</comment>
<dbReference type="EMBL" id="VCEB01000001">
    <property type="protein sequence ID" value="KAB0385681.1"/>
    <property type="molecule type" value="Genomic_DNA"/>
</dbReference>
<keyword evidence="2" id="KW-0689">Ribosomal protein</keyword>
<evidence type="ECO:0000256" key="1">
    <source>
        <dbReference type="ARBA" id="ARBA00009269"/>
    </source>
</evidence>
<name>A0A5J5MZB5_MUNRE</name>
<comment type="caution">
    <text evidence="7">The sequence shown here is derived from an EMBL/GenBank/DDBJ whole genome shotgun (WGS) entry which is preliminary data.</text>
</comment>
<keyword evidence="3" id="KW-0687">Ribonucleoprotein</keyword>
<sequence>MSGRLWSKAIFAGYKQGLWNQREHNSLLKIEGVYRCVSVYKAKTNTVTSGGKPNETRVIWGKITRAHGNNGMVRAKFQGHWTQNPCDTVPFEDLNLLGEKKKSVNLLKKKKK</sequence>
<dbReference type="Pfam" id="PF01247">
    <property type="entry name" value="Ribosomal_L35Ae"/>
    <property type="match status" value="1"/>
</dbReference>
<dbReference type="InterPro" id="IPR038661">
    <property type="entry name" value="Ribosomal_eL33_sf"/>
</dbReference>
<dbReference type="PANTHER" id="PTHR10902">
    <property type="entry name" value="60S RIBOSOMAL PROTEIN L35A"/>
    <property type="match status" value="1"/>
</dbReference>
<dbReference type="InterPro" id="IPR009000">
    <property type="entry name" value="Transl_B-barrel_sf"/>
</dbReference>
<dbReference type="InterPro" id="IPR001780">
    <property type="entry name" value="Ribosomal_eL33"/>
</dbReference>
<evidence type="ECO:0000256" key="2">
    <source>
        <dbReference type="ARBA" id="ARBA00022980"/>
    </source>
</evidence>
<dbReference type="Gene3D" id="2.40.10.190">
    <property type="entry name" value="translation elongation factor selb, chain A, domain 4"/>
    <property type="match status" value="1"/>
</dbReference>